<gene>
    <name evidence="2" type="ORF">TRUGW13939_01543</name>
</gene>
<evidence type="ECO:0000256" key="1">
    <source>
        <dbReference type="SAM" id="MobiDB-lite"/>
    </source>
</evidence>
<feature type="compositionally biased region" description="Acidic residues" evidence="1">
    <location>
        <begin position="128"/>
        <end position="137"/>
    </location>
</feature>
<proteinExistence type="predicted"/>
<sequence>MITIITSHSGKEGARYVPSFSGRRAFFAFGLRDASTAHAAAQSLHHWDSNTPGSDKHNTSFENSCILDASRRTLAGEVSYYTGDDEPTSPVAARVLGNEIPDSQDEGSESAGAKYPVMSGEPLNPQDGIEDHDDDDYGFNQSKSDDADSD</sequence>
<keyword evidence="3" id="KW-1185">Reference proteome</keyword>
<feature type="region of interest" description="Disordered" evidence="1">
    <location>
        <begin position="78"/>
        <end position="150"/>
    </location>
</feature>
<dbReference type="EMBL" id="CP055898">
    <property type="protein sequence ID" value="QKX54457.1"/>
    <property type="molecule type" value="Genomic_DNA"/>
</dbReference>
<protein>
    <submittedName>
        <fullName evidence="2">Uncharacterized protein</fullName>
    </submittedName>
</protein>
<evidence type="ECO:0000313" key="2">
    <source>
        <dbReference type="EMBL" id="QKX54457.1"/>
    </source>
</evidence>
<accession>A0A7H8QKH8</accession>
<name>A0A7H8QKH8_TALRU</name>
<evidence type="ECO:0000313" key="3">
    <source>
        <dbReference type="Proteomes" id="UP000509510"/>
    </source>
</evidence>
<organism evidence="2 3">
    <name type="scientific">Talaromyces rugulosus</name>
    <name type="common">Penicillium rugulosum</name>
    <dbReference type="NCBI Taxonomy" id="121627"/>
    <lineage>
        <taxon>Eukaryota</taxon>
        <taxon>Fungi</taxon>
        <taxon>Dikarya</taxon>
        <taxon>Ascomycota</taxon>
        <taxon>Pezizomycotina</taxon>
        <taxon>Eurotiomycetes</taxon>
        <taxon>Eurotiomycetidae</taxon>
        <taxon>Eurotiales</taxon>
        <taxon>Trichocomaceae</taxon>
        <taxon>Talaromyces</taxon>
        <taxon>Talaromyces sect. Islandici</taxon>
    </lineage>
</organism>
<dbReference type="KEGG" id="trg:TRUGW13939_01543"/>
<reference evidence="3" key="1">
    <citation type="submission" date="2020-06" db="EMBL/GenBank/DDBJ databases">
        <title>A chromosome-scale genome assembly of Talaromyces rugulosus W13939.</title>
        <authorList>
            <person name="Wang B."/>
            <person name="Guo L."/>
            <person name="Ye K."/>
            <person name="Wang L."/>
        </authorList>
    </citation>
    <scope>NUCLEOTIDE SEQUENCE [LARGE SCALE GENOMIC DNA]</scope>
    <source>
        <strain evidence="3">W13939</strain>
    </source>
</reference>
<dbReference type="AlphaFoldDB" id="A0A7H8QKH8"/>
<dbReference type="RefSeq" id="XP_035340636.1">
    <property type="nucleotide sequence ID" value="XM_035484743.1"/>
</dbReference>
<dbReference type="GeneID" id="55989054"/>
<dbReference type="Proteomes" id="UP000509510">
    <property type="component" value="Chromosome I"/>
</dbReference>